<feature type="transmembrane region" description="Helical" evidence="1">
    <location>
        <begin position="233"/>
        <end position="251"/>
    </location>
</feature>
<dbReference type="Proteomes" id="UP000194420">
    <property type="component" value="Unassembled WGS sequence"/>
</dbReference>
<feature type="transmembrane region" description="Helical" evidence="1">
    <location>
        <begin position="291"/>
        <end position="312"/>
    </location>
</feature>
<protein>
    <recommendedName>
        <fullName evidence="4">4-amino-4-deoxy-L-arabinose transferase</fullName>
    </recommendedName>
</protein>
<feature type="transmembrane region" description="Helical" evidence="1">
    <location>
        <begin position="349"/>
        <end position="367"/>
    </location>
</feature>
<dbReference type="EMBL" id="FXWG01000002">
    <property type="protein sequence ID" value="SMQ68862.1"/>
    <property type="molecule type" value="Genomic_DNA"/>
</dbReference>
<gene>
    <name evidence="2" type="ORF">SAMN06297468_1137</name>
</gene>
<evidence type="ECO:0000313" key="2">
    <source>
        <dbReference type="EMBL" id="SMQ68862.1"/>
    </source>
</evidence>
<keyword evidence="1" id="KW-0812">Transmembrane</keyword>
<proteinExistence type="predicted"/>
<dbReference type="OrthoDB" id="1082056at2"/>
<evidence type="ECO:0008006" key="4">
    <source>
        <dbReference type="Google" id="ProtNLM"/>
    </source>
</evidence>
<reference evidence="3" key="1">
    <citation type="submission" date="2017-04" db="EMBL/GenBank/DDBJ databases">
        <authorList>
            <person name="Varghese N."/>
            <person name="Submissions S."/>
        </authorList>
    </citation>
    <scope>NUCLEOTIDE SEQUENCE [LARGE SCALE GENOMIC DNA]</scope>
</reference>
<keyword evidence="1" id="KW-0472">Membrane</keyword>
<feature type="transmembrane region" description="Helical" evidence="1">
    <location>
        <begin position="198"/>
        <end position="221"/>
    </location>
</feature>
<feature type="transmembrane region" description="Helical" evidence="1">
    <location>
        <begin position="137"/>
        <end position="157"/>
    </location>
</feature>
<feature type="transmembrane region" description="Helical" evidence="1">
    <location>
        <begin position="19"/>
        <end position="41"/>
    </location>
</feature>
<evidence type="ECO:0000313" key="3">
    <source>
        <dbReference type="Proteomes" id="UP000194420"/>
    </source>
</evidence>
<dbReference type="AlphaFoldDB" id="A0A1Y6F825"/>
<keyword evidence="1" id="KW-1133">Transmembrane helix</keyword>
<keyword evidence="3" id="KW-1185">Reference proteome</keyword>
<feature type="transmembrane region" description="Helical" evidence="1">
    <location>
        <begin position="263"/>
        <end position="282"/>
    </location>
</feature>
<feature type="transmembrane region" description="Helical" evidence="1">
    <location>
        <begin position="379"/>
        <end position="412"/>
    </location>
</feature>
<dbReference type="RefSeq" id="WP_086437098.1">
    <property type="nucleotide sequence ID" value="NZ_FXWG01000002.1"/>
</dbReference>
<evidence type="ECO:0000256" key="1">
    <source>
        <dbReference type="SAM" id="Phobius"/>
    </source>
</evidence>
<name>A0A1Y6F825_9SPHN</name>
<sequence>MSGAAIIERRRPAFSGDMVVRASLAFVLVAALLIATGFPFIRDQLFPGPDDALRLVQVRDLLAGQSWFDLTQHRVDAPAGGVPMHWSRLVDIPLLLVIAALTPLFGSGVAESIALVVVPLLTLYCALLLAARIAWRLFGIELVTLTCLAMALSVPVLSQLRPMRIDHHGWQIVLALAALNGLLARKPKVGGFVTGLALAAWLAISVEGLPMAIAFMAVFAVRWLCNRRDSEGFAVAMVTLALGSLALFVTTRGWSELAPYCDAISPWHIGVFCWGALGALVLQRLEPMPRVTLMGGFGVLAAGGAGMLLWAAPQCAAGGFAATDPLVAEVWLANVAEGQPLWTRSWSDIIGVALPGLLGLFAAGRLASRHTAWLGRFWFEYAALLACALTVALFVSRAGAVAGALAAPPLAWQIDQWLRAARNSRREKRGSPALAVVAATVLVPLGVGLLVNGYRAEAGSPPPARTLQLQRVSDCRIASAGEALSQLPRGEIFAPLDAGPSLLLASPHSVVATGHHRADRTIRMTIEVLAGSPDNARAQLSERGTSYVAHCPGLAETALLAANKPDSFAASLESGNAPDWLEPVDMPGDTGLKVWTIKPGV</sequence>
<accession>A0A1Y6F825</accession>
<feature type="transmembrane region" description="Helical" evidence="1">
    <location>
        <begin position="113"/>
        <end position="131"/>
    </location>
</feature>
<organism evidence="2 3">
    <name type="scientific">Altererythrobacter xiamenensis</name>
    <dbReference type="NCBI Taxonomy" id="1316679"/>
    <lineage>
        <taxon>Bacteria</taxon>
        <taxon>Pseudomonadati</taxon>
        <taxon>Pseudomonadota</taxon>
        <taxon>Alphaproteobacteria</taxon>
        <taxon>Sphingomonadales</taxon>
        <taxon>Erythrobacteraceae</taxon>
        <taxon>Altererythrobacter</taxon>
    </lineage>
</organism>
<feature type="transmembrane region" description="Helical" evidence="1">
    <location>
        <begin position="432"/>
        <end position="451"/>
    </location>
</feature>